<keyword evidence="2" id="KW-1185">Reference proteome</keyword>
<name>A0A0A5GDX8_9BACI</name>
<reference evidence="1 2" key="1">
    <citation type="submission" date="2013-08" db="EMBL/GenBank/DDBJ databases">
        <authorList>
            <person name="Huang J."/>
            <person name="Wang G."/>
        </authorList>
    </citation>
    <scope>NUCLEOTIDE SEQUENCE [LARGE SCALE GENOMIC DNA]</scope>
    <source>
        <strain evidence="1 2">JSM 076056</strain>
    </source>
</reference>
<dbReference type="Proteomes" id="UP000030528">
    <property type="component" value="Unassembled WGS sequence"/>
</dbReference>
<dbReference type="RefSeq" id="WP_154655232.1">
    <property type="nucleotide sequence ID" value="NZ_AULI01000010.1"/>
</dbReference>
<evidence type="ECO:0000313" key="2">
    <source>
        <dbReference type="Proteomes" id="UP000030528"/>
    </source>
</evidence>
<sequence>MKEKPKLKPMIDGRSFEDIVIDAAEESKKRTDELIAKVNRLKEENKRKYGYRDKS</sequence>
<dbReference type="AlphaFoldDB" id="A0A0A5GDX8"/>
<organism evidence="1 2">
    <name type="scientific">Pontibacillus halophilus JSM 076056 = DSM 19796</name>
    <dbReference type="NCBI Taxonomy" id="1385510"/>
    <lineage>
        <taxon>Bacteria</taxon>
        <taxon>Bacillati</taxon>
        <taxon>Bacillota</taxon>
        <taxon>Bacilli</taxon>
        <taxon>Bacillales</taxon>
        <taxon>Bacillaceae</taxon>
        <taxon>Pontibacillus</taxon>
    </lineage>
</organism>
<accession>A0A0A5GDX8</accession>
<evidence type="ECO:0000313" key="1">
    <source>
        <dbReference type="EMBL" id="KGX91411.1"/>
    </source>
</evidence>
<proteinExistence type="predicted"/>
<dbReference type="EMBL" id="AVPE01000010">
    <property type="protein sequence ID" value="KGX91411.1"/>
    <property type="molecule type" value="Genomic_DNA"/>
</dbReference>
<gene>
    <name evidence="1" type="ORF">N781_04765</name>
</gene>
<comment type="caution">
    <text evidence="1">The sequence shown here is derived from an EMBL/GenBank/DDBJ whole genome shotgun (WGS) entry which is preliminary data.</text>
</comment>
<protein>
    <submittedName>
        <fullName evidence="1">Uncharacterized protein</fullName>
    </submittedName>
</protein>